<accession>R0IM03</accession>
<gene>
    <name evidence="2" type="ORF">SETTUDRAFT_151648</name>
</gene>
<dbReference type="eggNOG" id="KOG4754">
    <property type="taxonomic scope" value="Eukaryota"/>
</dbReference>
<evidence type="ECO:0008006" key="4">
    <source>
        <dbReference type="Google" id="ProtNLM"/>
    </source>
</evidence>
<dbReference type="GO" id="GO:0005737">
    <property type="term" value="C:cytoplasm"/>
    <property type="evidence" value="ECO:0007669"/>
    <property type="project" value="TreeGrafter"/>
</dbReference>
<proteinExistence type="predicted"/>
<feature type="chain" id="PRO_5004342441" description="Phosphoglycerate mutase-like protein" evidence="1">
    <location>
        <begin position="20"/>
        <end position="349"/>
    </location>
</feature>
<dbReference type="PANTHER" id="PTHR48100">
    <property type="entry name" value="BROAD-SPECIFICITY PHOSPHATASE YOR283W-RELATED"/>
    <property type="match status" value="1"/>
</dbReference>
<dbReference type="InterPro" id="IPR050275">
    <property type="entry name" value="PGM_Phosphatase"/>
</dbReference>
<feature type="signal peptide" evidence="1">
    <location>
        <begin position="1"/>
        <end position="19"/>
    </location>
</feature>
<dbReference type="Proteomes" id="UP000016935">
    <property type="component" value="Unassembled WGS sequence"/>
</dbReference>
<dbReference type="EMBL" id="KB908626">
    <property type="protein sequence ID" value="EOA85851.1"/>
    <property type="molecule type" value="Genomic_DNA"/>
</dbReference>
<dbReference type="InterPro" id="IPR029033">
    <property type="entry name" value="His_PPase_superfam"/>
</dbReference>
<dbReference type="PANTHER" id="PTHR48100:SF32">
    <property type="entry name" value="ANCHORED PROTEIN, PUTATIVE (AFU_ORTHOLOGUE AFUA_1G10590)-RELATED"/>
    <property type="match status" value="1"/>
</dbReference>
<keyword evidence="1" id="KW-0732">Signal</keyword>
<reference evidence="2 3" key="2">
    <citation type="journal article" date="2013" name="PLoS Genet.">
        <title>Comparative genome structure, secondary metabolite, and effector coding capacity across Cochliobolus pathogens.</title>
        <authorList>
            <person name="Condon B.J."/>
            <person name="Leng Y."/>
            <person name="Wu D."/>
            <person name="Bushley K.E."/>
            <person name="Ohm R.A."/>
            <person name="Otillar R."/>
            <person name="Martin J."/>
            <person name="Schackwitz W."/>
            <person name="Grimwood J."/>
            <person name="MohdZainudin N."/>
            <person name="Xue C."/>
            <person name="Wang R."/>
            <person name="Manning V.A."/>
            <person name="Dhillon B."/>
            <person name="Tu Z.J."/>
            <person name="Steffenson B.J."/>
            <person name="Salamov A."/>
            <person name="Sun H."/>
            <person name="Lowry S."/>
            <person name="LaButti K."/>
            <person name="Han J."/>
            <person name="Copeland A."/>
            <person name="Lindquist E."/>
            <person name="Barry K."/>
            <person name="Schmutz J."/>
            <person name="Baker S.E."/>
            <person name="Ciuffetti L.M."/>
            <person name="Grigoriev I.V."/>
            <person name="Zhong S."/>
            <person name="Turgeon B.G."/>
        </authorList>
    </citation>
    <scope>NUCLEOTIDE SEQUENCE [LARGE SCALE GENOMIC DNA]</scope>
    <source>
        <strain evidence="3">28A</strain>
    </source>
</reference>
<dbReference type="RefSeq" id="XP_008026443.1">
    <property type="nucleotide sequence ID" value="XM_008028252.1"/>
</dbReference>
<evidence type="ECO:0000313" key="3">
    <source>
        <dbReference type="Proteomes" id="UP000016935"/>
    </source>
</evidence>
<dbReference type="CDD" id="cd07067">
    <property type="entry name" value="HP_PGM_like"/>
    <property type="match status" value="1"/>
</dbReference>
<dbReference type="GO" id="GO:0016791">
    <property type="term" value="F:phosphatase activity"/>
    <property type="evidence" value="ECO:0007669"/>
    <property type="project" value="TreeGrafter"/>
</dbReference>
<dbReference type="GeneID" id="19397132"/>
<dbReference type="SUPFAM" id="SSF53254">
    <property type="entry name" value="Phosphoglycerate mutase-like"/>
    <property type="match status" value="1"/>
</dbReference>
<dbReference type="Gene3D" id="3.40.50.1240">
    <property type="entry name" value="Phosphoglycerate mutase-like"/>
    <property type="match status" value="1"/>
</dbReference>
<dbReference type="AlphaFoldDB" id="R0IM03"/>
<name>R0IM03_EXST2</name>
<reference evidence="2 3" key="1">
    <citation type="journal article" date="2012" name="PLoS Pathog.">
        <title>Diverse lifestyles and strategies of plant pathogenesis encoded in the genomes of eighteen Dothideomycetes fungi.</title>
        <authorList>
            <person name="Ohm R.A."/>
            <person name="Feau N."/>
            <person name="Henrissat B."/>
            <person name="Schoch C.L."/>
            <person name="Horwitz B.A."/>
            <person name="Barry K.W."/>
            <person name="Condon B.J."/>
            <person name="Copeland A.C."/>
            <person name="Dhillon B."/>
            <person name="Glaser F."/>
            <person name="Hesse C.N."/>
            <person name="Kosti I."/>
            <person name="LaButti K."/>
            <person name="Lindquist E.A."/>
            <person name="Lucas S."/>
            <person name="Salamov A.A."/>
            <person name="Bradshaw R.E."/>
            <person name="Ciuffetti L."/>
            <person name="Hamelin R.C."/>
            <person name="Kema G.H.J."/>
            <person name="Lawrence C."/>
            <person name="Scott J.A."/>
            <person name="Spatafora J.W."/>
            <person name="Turgeon B.G."/>
            <person name="de Wit P.J.G.M."/>
            <person name="Zhong S."/>
            <person name="Goodwin S.B."/>
            <person name="Grigoriev I.V."/>
        </authorList>
    </citation>
    <scope>NUCLEOTIDE SEQUENCE [LARGE SCALE GENOMIC DNA]</scope>
    <source>
        <strain evidence="3">28A</strain>
    </source>
</reference>
<evidence type="ECO:0000256" key="1">
    <source>
        <dbReference type="SAM" id="SignalP"/>
    </source>
</evidence>
<protein>
    <recommendedName>
        <fullName evidence="4">Phosphoglycerate mutase-like protein</fullName>
    </recommendedName>
</protein>
<dbReference type="Pfam" id="PF00300">
    <property type="entry name" value="His_Phos_1"/>
    <property type="match status" value="1"/>
</dbReference>
<dbReference type="OrthoDB" id="496981at2759"/>
<organism evidence="2 3">
    <name type="scientific">Exserohilum turcicum (strain 28A)</name>
    <name type="common">Northern leaf blight fungus</name>
    <name type="synonym">Setosphaeria turcica</name>
    <dbReference type="NCBI Taxonomy" id="671987"/>
    <lineage>
        <taxon>Eukaryota</taxon>
        <taxon>Fungi</taxon>
        <taxon>Dikarya</taxon>
        <taxon>Ascomycota</taxon>
        <taxon>Pezizomycotina</taxon>
        <taxon>Dothideomycetes</taxon>
        <taxon>Pleosporomycetidae</taxon>
        <taxon>Pleosporales</taxon>
        <taxon>Pleosporineae</taxon>
        <taxon>Pleosporaceae</taxon>
        <taxon>Exserohilum</taxon>
    </lineage>
</organism>
<keyword evidence="3" id="KW-1185">Reference proteome</keyword>
<dbReference type="InterPro" id="IPR013078">
    <property type="entry name" value="His_Pase_superF_clade-1"/>
</dbReference>
<sequence>MLASSLLYGLLAAASAVDAHRHAKAVDFTVITGILQQDDNSTDPSAFNFTASNFGLIERAYPSDASLPHGKNLTQWQRLAHYMSMLNRKCKRNERYSLLFMGRHGEGVHNAAESYFGTPAWNCYWSELDGNATATWADAKLTAAGKQQARVVNAFWKHLIKDEGITLPETFYTSPLYRCLDTARLTFEGINLANKKPVVPVIKELLREGISAHTCDRRHNKTYIHQNFPTFEFEKGFAEEDPYWTALKSEPQASQDARSKAVLDDIFTNDHSTYISITSHSGEIGSLLRVLGHRPFRLSTGAVIPVLVKATTLNTRPTPTNPLPYETQQTCAAPPTIRDSSCNDCSCCL</sequence>
<dbReference type="HOGENOM" id="CLU_039184_0_1_1"/>
<evidence type="ECO:0000313" key="2">
    <source>
        <dbReference type="EMBL" id="EOA85851.1"/>
    </source>
</evidence>